<evidence type="ECO:0000313" key="2">
    <source>
        <dbReference type="Proteomes" id="UP000258309"/>
    </source>
</evidence>
<dbReference type="OMA" id="NIMEEYR"/>
<dbReference type="AlphaFoldDB" id="A0A3E2HM46"/>
<keyword evidence="2" id="KW-1185">Reference proteome</keyword>
<evidence type="ECO:0008006" key="3">
    <source>
        <dbReference type="Google" id="ProtNLM"/>
    </source>
</evidence>
<organism evidence="1 2">
    <name type="scientific">Scytalidium lignicola</name>
    <name type="common">Hyphomycete</name>
    <dbReference type="NCBI Taxonomy" id="5539"/>
    <lineage>
        <taxon>Eukaryota</taxon>
        <taxon>Fungi</taxon>
        <taxon>Dikarya</taxon>
        <taxon>Ascomycota</taxon>
        <taxon>Pezizomycotina</taxon>
        <taxon>Leotiomycetes</taxon>
        <taxon>Leotiomycetes incertae sedis</taxon>
        <taxon>Scytalidium</taxon>
    </lineage>
</organism>
<feature type="non-terminal residue" evidence="1">
    <location>
        <position position="438"/>
    </location>
</feature>
<evidence type="ECO:0000313" key="1">
    <source>
        <dbReference type="EMBL" id="RFU34242.1"/>
    </source>
</evidence>
<reference evidence="1 2" key="1">
    <citation type="submission" date="2018-05" db="EMBL/GenBank/DDBJ databases">
        <title>Draft genome sequence of Scytalidium lignicola DSM 105466, a ubiquitous saprotrophic fungus.</title>
        <authorList>
            <person name="Buettner E."/>
            <person name="Gebauer A.M."/>
            <person name="Hofrichter M."/>
            <person name="Liers C."/>
            <person name="Kellner H."/>
        </authorList>
    </citation>
    <scope>NUCLEOTIDE SEQUENCE [LARGE SCALE GENOMIC DNA]</scope>
    <source>
        <strain evidence="1 2">DSM 105466</strain>
    </source>
</reference>
<sequence>MSSEVESKLWLAYASKLKNVISGPGGLGENQRFYFAPLSYAGIPAGGSIPDAIKNQGIYQIADTLLDWDSPAFGSSTESYFARMDLYSSWIKLNEGKVQEEYEVVYDKAYERWEKEWDRKITEDKFWDWIANGSYPKLLQAKKARDSASAATLLALGEVDGPEAEIVGQYKRNLDNARDSNKHPGYNMPCSRASAKQIQGKNYNTKDEFLKPAYDISAQYEDTISNWVQTFPEHQKQPKSFTFTVKDAEATKWSNLGYQESNVDVSGRACIFFRASYTENNKQVVKEIREVKHSSDLEVTVTMTDLGTFAVNPSSMWNPSQLKSLNLRDDIPEKLKKPYGVVTEVVLAYGVGLTIKLSTADSEEIHEYMEKARQTKGSVSFCGWNIGLGGSVDSNNTSTTTFDDVKRHDSGTVITIPPSDNAYPTLIAAIGTRFQLEN</sequence>
<dbReference type="EMBL" id="NCSJ02000023">
    <property type="protein sequence ID" value="RFU34242.1"/>
    <property type="molecule type" value="Genomic_DNA"/>
</dbReference>
<feature type="non-terminal residue" evidence="1">
    <location>
        <position position="1"/>
    </location>
</feature>
<accession>A0A3E2HM46</accession>
<gene>
    <name evidence="1" type="ORF">B7463_g2083</name>
</gene>
<dbReference type="OrthoDB" id="4842781at2759"/>
<proteinExistence type="predicted"/>
<protein>
    <recommendedName>
        <fullName evidence="3">MACPF domain-containing protein</fullName>
    </recommendedName>
</protein>
<comment type="caution">
    <text evidence="1">The sequence shown here is derived from an EMBL/GenBank/DDBJ whole genome shotgun (WGS) entry which is preliminary data.</text>
</comment>
<name>A0A3E2HM46_SCYLI</name>
<dbReference type="Proteomes" id="UP000258309">
    <property type="component" value="Unassembled WGS sequence"/>
</dbReference>